<keyword evidence="6" id="KW-0443">Lipid metabolism</keyword>
<evidence type="ECO:0000313" key="12">
    <source>
        <dbReference type="Proteomes" id="UP000027265"/>
    </source>
</evidence>
<evidence type="ECO:0000259" key="10">
    <source>
        <dbReference type="Pfam" id="PF02230"/>
    </source>
</evidence>
<dbReference type="OrthoDB" id="2418081at2759"/>
<dbReference type="EMBL" id="KL197712">
    <property type="protein sequence ID" value="KDQ61519.1"/>
    <property type="molecule type" value="Genomic_DNA"/>
</dbReference>
<evidence type="ECO:0000256" key="7">
    <source>
        <dbReference type="ARBA" id="ARBA00029392"/>
    </source>
</evidence>
<keyword evidence="6" id="KW-0276">Fatty acid metabolism</keyword>
<organism evidence="11 12">
    <name type="scientific">Jaapia argillacea MUCL 33604</name>
    <dbReference type="NCBI Taxonomy" id="933084"/>
    <lineage>
        <taxon>Eukaryota</taxon>
        <taxon>Fungi</taxon>
        <taxon>Dikarya</taxon>
        <taxon>Basidiomycota</taxon>
        <taxon>Agaricomycotina</taxon>
        <taxon>Agaricomycetes</taxon>
        <taxon>Agaricomycetidae</taxon>
        <taxon>Jaapiales</taxon>
        <taxon>Jaapiaceae</taxon>
        <taxon>Jaapia</taxon>
    </lineage>
</organism>
<evidence type="ECO:0000256" key="4">
    <source>
        <dbReference type="ARBA" id="ARBA00022487"/>
    </source>
</evidence>
<reference evidence="12" key="1">
    <citation type="journal article" date="2014" name="Proc. Natl. Acad. Sci. U.S.A.">
        <title>Extensive sampling of basidiomycete genomes demonstrates inadequacy of the white-rot/brown-rot paradigm for wood decay fungi.</title>
        <authorList>
            <person name="Riley R."/>
            <person name="Salamov A.A."/>
            <person name="Brown D.W."/>
            <person name="Nagy L.G."/>
            <person name="Floudas D."/>
            <person name="Held B.W."/>
            <person name="Levasseur A."/>
            <person name="Lombard V."/>
            <person name="Morin E."/>
            <person name="Otillar R."/>
            <person name="Lindquist E.A."/>
            <person name="Sun H."/>
            <person name="LaButti K.M."/>
            <person name="Schmutz J."/>
            <person name="Jabbour D."/>
            <person name="Luo H."/>
            <person name="Baker S.E."/>
            <person name="Pisabarro A.G."/>
            <person name="Walton J.D."/>
            <person name="Blanchette R.A."/>
            <person name="Henrissat B."/>
            <person name="Martin F."/>
            <person name="Cullen D."/>
            <person name="Hibbett D.S."/>
            <person name="Grigoriev I.V."/>
        </authorList>
    </citation>
    <scope>NUCLEOTIDE SEQUENCE [LARGE SCALE GENOMIC DNA]</scope>
    <source>
        <strain evidence="12">MUCL 33604</strain>
    </source>
</reference>
<evidence type="ECO:0000256" key="3">
    <source>
        <dbReference type="ARBA" id="ARBA00014923"/>
    </source>
</evidence>
<dbReference type="InterPro" id="IPR050565">
    <property type="entry name" value="LYPA1-2/EST-like"/>
</dbReference>
<dbReference type="InterPro" id="IPR029058">
    <property type="entry name" value="AB_hydrolase_fold"/>
</dbReference>
<keyword evidence="5" id="KW-0378">Hydrolase</keyword>
<dbReference type="Gene3D" id="3.40.50.1820">
    <property type="entry name" value="alpha/beta hydrolase"/>
    <property type="match status" value="1"/>
</dbReference>
<dbReference type="GO" id="GO:0006631">
    <property type="term" value="P:fatty acid metabolic process"/>
    <property type="evidence" value="ECO:0007669"/>
    <property type="project" value="UniProtKB-KW"/>
</dbReference>
<evidence type="ECO:0000256" key="2">
    <source>
        <dbReference type="ARBA" id="ARBA00012423"/>
    </source>
</evidence>
<gene>
    <name evidence="11" type="ORF">JAAARDRAFT_704876</name>
</gene>
<comment type="similarity">
    <text evidence="1">Belongs to the AB hydrolase superfamily. AB hydrolase 2 family.</text>
</comment>
<protein>
    <recommendedName>
        <fullName evidence="3">Acyl-protein thioesterase 1</fullName>
        <ecNumber evidence="2">3.1.2.22</ecNumber>
    </recommendedName>
    <alternativeName>
        <fullName evidence="8">Palmitoyl-protein hydrolase</fullName>
    </alternativeName>
</protein>
<evidence type="ECO:0000256" key="9">
    <source>
        <dbReference type="ARBA" id="ARBA00047337"/>
    </source>
</evidence>
<evidence type="ECO:0000313" key="11">
    <source>
        <dbReference type="EMBL" id="KDQ61519.1"/>
    </source>
</evidence>
<comment type="function">
    <text evidence="7">Hydrolyzes fatty acids from S-acylated cysteine residues in proteins with a strong preference for palmitoylated G-alpha proteins over other acyl substrates. Mediates the deacylation of G-alpha proteins such as GPA1 in vivo, but has weak or no activity toward palmitoylated Ras proteins. Has weak lysophospholipase activity in vitro; however such activity may not exist in vivo.</text>
</comment>
<dbReference type="HOGENOM" id="CLU_049413_3_8_1"/>
<dbReference type="AlphaFoldDB" id="A0A067Q3H6"/>
<dbReference type="InParanoid" id="A0A067Q3H6"/>
<accession>A0A067Q3H6</accession>
<evidence type="ECO:0000256" key="6">
    <source>
        <dbReference type="ARBA" id="ARBA00022832"/>
    </source>
</evidence>
<dbReference type="STRING" id="933084.A0A067Q3H6"/>
<dbReference type="Pfam" id="PF02230">
    <property type="entry name" value="Abhydrolase_2"/>
    <property type="match status" value="1"/>
</dbReference>
<dbReference type="GO" id="GO:0052689">
    <property type="term" value="F:carboxylic ester hydrolase activity"/>
    <property type="evidence" value="ECO:0007669"/>
    <property type="project" value="UniProtKB-KW"/>
</dbReference>
<dbReference type="InterPro" id="IPR003140">
    <property type="entry name" value="PLipase/COase/thioEstase"/>
</dbReference>
<sequence length="223" mass="24318">MSTQPDLLRVLVIEPRTEHTATVVFAHGLGDSGHGMRPVAAYLARDPQLAHVKWILPFAFDIYNYNLEPPEDEEGILASAQKFNDLIRDEIQHTGIPETRVVLGGLSQGGTTSLLTGLTTDLKLGGIFVLSGRLIMRSKIKPMVSPHARSLPIFWAHGTADQVVTHQRGLDSAEIIKSQIGISETSLGSGLPGLSFNSYQGLVHEINEPELIDLQTWVKSVVP</sequence>
<dbReference type="GO" id="GO:0005737">
    <property type="term" value="C:cytoplasm"/>
    <property type="evidence" value="ECO:0007669"/>
    <property type="project" value="TreeGrafter"/>
</dbReference>
<dbReference type="FunCoup" id="A0A067Q3H6">
    <property type="interactions" value="377"/>
</dbReference>
<dbReference type="GO" id="GO:0008474">
    <property type="term" value="F:palmitoyl-(protein) hydrolase activity"/>
    <property type="evidence" value="ECO:0007669"/>
    <property type="project" value="UniProtKB-EC"/>
</dbReference>
<evidence type="ECO:0000256" key="5">
    <source>
        <dbReference type="ARBA" id="ARBA00022801"/>
    </source>
</evidence>
<feature type="domain" description="Phospholipase/carboxylesterase/thioesterase" evidence="10">
    <location>
        <begin position="12"/>
        <end position="219"/>
    </location>
</feature>
<dbReference type="PANTHER" id="PTHR10655:SF17">
    <property type="entry name" value="LYSOPHOSPHOLIPASE-LIKE PROTEIN 1"/>
    <property type="match status" value="1"/>
</dbReference>
<dbReference type="SUPFAM" id="SSF53474">
    <property type="entry name" value="alpha/beta-Hydrolases"/>
    <property type="match status" value="1"/>
</dbReference>
<evidence type="ECO:0000256" key="1">
    <source>
        <dbReference type="ARBA" id="ARBA00006499"/>
    </source>
</evidence>
<keyword evidence="12" id="KW-1185">Reference proteome</keyword>
<dbReference type="Proteomes" id="UP000027265">
    <property type="component" value="Unassembled WGS sequence"/>
</dbReference>
<dbReference type="PANTHER" id="PTHR10655">
    <property type="entry name" value="LYSOPHOSPHOLIPASE-RELATED"/>
    <property type="match status" value="1"/>
</dbReference>
<name>A0A067Q3H6_9AGAM</name>
<dbReference type="EC" id="3.1.2.22" evidence="2"/>
<comment type="catalytic activity">
    <reaction evidence="9">
        <text>S-hexadecanoyl-L-cysteinyl-[protein] + H2O = L-cysteinyl-[protein] + hexadecanoate + H(+)</text>
        <dbReference type="Rhea" id="RHEA:19233"/>
        <dbReference type="Rhea" id="RHEA-COMP:10131"/>
        <dbReference type="Rhea" id="RHEA-COMP:11032"/>
        <dbReference type="ChEBI" id="CHEBI:7896"/>
        <dbReference type="ChEBI" id="CHEBI:15377"/>
        <dbReference type="ChEBI" id="CHEBI:15378"/>
        <dbReference type="ChEBI" id="CHEBI:29950"/>
        <dbReference type="ChEBI" id="CHEBI:74151"/>
        <dbReference type="EC" id="3.1.2.22"/>
    </reaction>
</comment>
<keyword evidence="4" id="KW-0719">Serine esterase</keyword>
<proteinExistence type="inferred from homology"/>
<evidence type="ECO:0000256" key="8">
    <source>
        <dbReference type="ARBA" id="ARBA00031195"/>
    </source>
</evidence>